<evidence type="ECO:0000313" key="1">
    <source>
        <dbReference type="EMBL" id="MDI6103851.1"/>
    </source>
</evidence>
<protein>
    <submittedName>
        <fullName evidence="1">DUF1877 family protein</fullName>
    </submittedName>
</protein>
<dbReference type="InterPro" id="IPR035944">
    <property type="entry name" value="YfbM-like_sf"/>
</dbReference>
<proteinExistence type="predicted"/>
<dbReference type="Pfam" id="PF08974">
    <property type="entry name" value="DUF1877"/>
    <property type="match status" value="1"/>
</dbReference>
<dbReference type="Proteomes" id="UP001241758">
    <property type="component" value="Unassembled WGS sequence"/>
</dbReference>
<dbReference type="RefSeq" id="WP_282765096.1">
    <property type="nucleotide sequence ID" value="NZ_JASCTH010000028.1"/>
</dbReference>
<organism evidence="1 2">
    <name type="scientific">Actinoplanes sandaracinus</name>
    <dbReference type="NCBI Taxonomy" id="3045177"/>
    <lineage>
        <taxon>Bacteria</taxon>
        <taxon>Bacillati</taxon>
        <taxon>Actinomycetota</taxon>
        <taxon>Actinomycetes</taxon>
        <taxon>Micromonosporales</taxon>
        <taxon>Micromonosporaceae</taxon>
        <taxon>Actinoplanes</taxon>
    </lineage>
</organism>
<name>A0ABT6WW46_9ACTN</name>
<keyword evidence="2" id="KW-1185">Reference proteome</keyword>
<comment type="caution">
    <text evidence="1">The sequence shown here is derived from an EMBL/GenBank/DDBJ whole genome shotgun (WGS) entry which is preliminary data.</text>
</comment>
<sequence>MSLLGEFRRLPADLLEEIRATPRDAYDRLADLDDMLDLDRSWERLAKLIDRTGFPLNPITAGTPFPDEHHAFGRAGGSRALTIEEVAAAAERLSQVPFDVLQANLRPLLETEPISPQSFESQMLGWPFDPRLDVNRLKAEREQAVRITLAGSYSDLVRFFCVAAEKQDCTVFWVE</sequence>
<evidence type="ECO:0000313" key="2">
    <source>
        <dbReference type="Proteomes" id="UP001241758"/>
    </source>
</evidence>
<dbReference type="EMBL" id="JASCTH010000028">
    <property type="protein sequence ID" value="MDI6103851.1"/>
    <property type="molecule type" value="Genomic_DNA"/>
</dbReference>
<reference evidence="1 2" key="1">
    <citation type="submission" date="2023-05" db="EMBL/GenBank/DDBJ databases">
        <title>Actinoplanes sp. NEAU-A12 genome sequencing.</title>
        <authorList>
            <person name="Wang Z.-S."/>
        </authorList>
    </citation>
    <scope>NUCLEOTIDE SEQUENCE [LARGE SCALE GENOMIC DNA]</scope>
    <source>
        <strain evidence="1 2">NEAU-A12</strain>
    </source>
</reference>
<accession>A0ABT6WW46</accession>
<dbReference type="InterPro" id="IPR015068">
    <property type="entry name" value="DUF1877"/>
</dbReference>
<gene>
    <name evidence="1" type="ORF">QLQ12_35075</name>
</gene>
<dbReference type="Gene3D" id="3.40.1760.10">
    <property type="entry name" value="YfbM-like super family"/>
    <property type="match status" value="1"/>
</dbReference>